<protein>
    <submittedName>
        <fullName evidence="1">Small serum protein 2</fullName>
    </submittedName>
</protein>
<dbReference type="RefSeq" id="YP_009733004.1">
    <property type="nucleotide sequence ID" value="NC_046060.1"/>
</dbReference>
<organism evidence="1">
    <name type="scientific">Jaagichlorella roystonensis</name>
    <dbReference type="NCBI Taxonomy" id="1052852"/>
    <lineage>
        <taxon>Eukaryota</taxon>
        <taxon>Viridiplantae</taxon>
        <taxon>Chlorophyta</taxon>
        <taxon>core chlorophytes</taxon>
        <taxon>Trebouxiophyceae</taxon>
        <taxon>Watanabeales</taxon>
        <taxon>Watanabeaceae</taxon>
        <taxon>Jaagichlorella</taxon>
    </lineage>
</organism>
<dbReference type="GeneID" id="44153576"/>
<proteinExistence type="predicted"/>
<gene>
    <name evidence="1" type="primary">ssp2</name>
</gene>
<reference evidence="1" key="1">
    <citation type="submission" date="2020-01" db="EMBL/GenBank/DDBJ databases">
        <title>The complete mitocondrion genome of Heveochlorella roystonensis contains a large direct repeat.</title>
        <authorList>
            <person name="Zhang J."/>
        </authorList>
    </citation>
    <scope>NUCLEOTIDE SEQUENCE</scope>
</reference>
<dbReference type="EMBL" id="MN934958">
    <property type="protein sequence ID" value="QHU78344.1"/>
    <property type="molecule type" value="Genomic_DNA"/>
</dbReference>
<dbReference type="GeneID" id="44153530"/>
<dbReference type="RefSeq" id="YP_009733048.1">
    <property type="nucleotide sequence ID" value="NC_046060.1"/>
</dbReference>
<dbReference type="EMBL" id="MN934958">
    <property type="protein sequence ID" value="QHU78300.1"/>
    <property type="molecule type" value="Genomic_DNA"/>
</dbReference>
<sequence length="101" mass="11746">MIDQSFALMHQPKRLIDPSHGGMHHFLEKNDRSKHYFVASWLRHDRSLCNNDASLLQRRSDRSLLWRDASLDLSSDRSKLHFVASSLSHDQLLCNNIVSSF</sequence>
<dbReference type="AlphaFoldDB" id="A0A6C0M9H6"/>
<name>A0A6C0M9H6_9CHLO</name>
<evidence type="ECO:0000313" key="1">
    <source>
        <dbReference type="EMBL" id="QHU78300.1"/>
    </source>
</evidence>
<geneLocation type="mitochondrion" evidence="1"/>
<accession>A0A6C0M9H6</accession>
<keyword evidence="1" id="KW-0496">Mitochondrion</keyword>